<dbReference type="InterPro" id="IPR018490">
    <property type="entry name" value="cNMP-bd_dom_sf"/>
</dbReference>
<name>A0ABS2W7Z7_9GAMM</name>
<protein>
    <submittedName>
        <fullName evidence="2">Cyclic nucleotide-binding domain-containing protein</fullName>
    </submittedName>
</protein>
<gene>
    <name evidence="2" type="ORF">JW498_10665</name>
</gene>
<dbReference type="CDD" id="cd00038">
    <property type="entry name" value="CAP_ED"/>
    <property type="match status" value="1"/>
</dbReference>
<evidence type="ECO:0000313" key="3">
    <source>
        <dbReference type="Proteomes" id="UP000760472"/>
    </source>
</evidence>
<dbReference type="InterPro" id="IPR014710">
    <property type="entry name" value="RmlC-like_jellyroll"/>
</dbReference>
<reference evidence="2 3" key="1">
    <citation type="submission" date="2021-02" db="EMBL/GenBank/DDBJ databases">
        <title>A novel species of genus Amphritea isolated from a fishpond in China.</title>
        <authorList>
            <person name="Lu H."/>
        </authorList>
    </citation>
    <scope>NUCLEOTIDE SEQUENCE [LARGE SCALE GENOMIC DNA]</scope>
    <source>
        <strain evidence="2 3">RP18W</strain>
    </source>
</reference>
<sequence length="166" mass="18845">MNRINSQQLLTRYQLSSFSNASVFGALPNPAIYWLLDHGVIREVKKGEALFVPGEPGNSFHVILAGSVDYYKYHDNRFAYIRKFNSGEQIGFVSMIALHDRVGRAEACEESITLEIDTDVYHDFHISHPLEFGILMMNLAREMARTLRSTNNLVVEQSLKGDTGHR</sequence>
<accession>A0ABS2W7Z7</accession>
<organism evidence="2 3">
    <name type="scientific">Amphritea pacifica</name>
    <dbReference type="NCBI Taxonomy" id="2811233"/>
    <lineage>
        <taxon>Bacteria</taxon>
        <taxon>Pseudomonadati</taxon>
        <taxon>Pseudomonadota</taxon>
        <taxon>Gammaproteobacteria</taxon>
        <taxon>Oceanospirillales</taxon>
        <taxon>Oceanospirillaceae</taxon>
        <taxon>Amphritea</taxon>
    </lineage>
</organism>
<comment type="caution">
    <text evidence="2">The sequence shown here is derived from an EMBL/GenBank/DDBJ whole genome shotgun (WGS) entry which is preliminary data.</text>
</comment>
<dbReference type="Proteomes" id="UP000760472">
    <property type="component" value="Unassembled WGS sequence"/>
</dbReference>
<dbReference type="SMART" id="SM00100">
    <property type="entry name" value="cNMP"/>
    <property type="match status" value="1"/>
</dbReference>
<keyword evidence="3" id="KW-1185">Reference proteome</keyword>
<dbReference type="Gene3D" id="2.60.120.10">
    <property type="entry name" value="Jelly Rolls"/>
    <property type="match status" value="1"/>
</dbReference>
<evidence type="ECO:0000313" key="2">
    <source>
        <dbReference type="EMBL" id="MBN0987828.1"/>
    </source>
</evidence>
<dbReference type="EMBL" id="JAFFZP010000014">
    <property type="protein sequence ID" value="MBN0987828.1"/>
    <property type="molecule type" value="Genomic_DNA"/>
</dbReference>
<dbReference type="InterPro" id="IPR000595">
    <property type="entry name" value="cNMP-bd_dom"/>
</dbReference>
<feature type="domain" description="Cyclic nucleotide-binding" evidence="1">
    <location>
        <begin position="23"/>
        <end position="121"/>
    </location>
</feature>
<dbReference type="Pfam" id="PF00027">
    <property type="entry name" value="cNMP_binding"/>
    <property type="match status" value="1"/>
</dbReference>
<dbReference type="PROSITE" id="PS50042">
    <property type="entry name" value="CNMP_BINDING_3"/>
    <property type="match status" value="1"/>
</dbReference>
<evidence type="ECO:0000259" key="1">
    <source>
        <dbReference type="PROSITE" id="PS50042"/>
    </source>
</evidence>
<dbReference type="RefSeq" id="WP_205211480.1">
    <property type="nucleotide sequence ID" value="NZ_JAFFZO010000027.1"/>
</dbReference>
<proteinExistence type="predicted"/>
<dbReference type="SUPFAM" id="SSF51206">
    <property type="entry name" value="cAMP-binding domain-like"/>
    <property type="match status" value="1"/>
</dbReference>